<name>A0ABV9K665_9PORP</name>
<evidence type="ECO:0000256" key="2">
    <source>
        <dbReference type="ARBA" id="ARBA00022670"/>
    </source>
</evidence>
<evidence type="ECO:0000313" key="5">
    <source>
        <dbReference type="EMBL" id="MFC4665670.1"/>
    </source>
</evidence>
<dbReference type="Proteomes" id="UP001596020">
    <property type="component" value="Unassembled WGS sequence"/>
</dbReference>
<evidence type="ECO:0000313" key="6">
    <source>
        <dbReference type="Proteomes" id="UP001596020"/>
    </source>
</evidence>
<evidence type="ECO:0000256" key="4">
    <source>
        <dbReference type="SAM" id="SignalP"/>
    </source>
</evidence>
<keyword evidence="6" id="KW-1185">Reference proteome</keyword>
<dbReference type="SUPFAM" id="SSF49265">
    <property type="entry name" value="Fibronectin type III"/>
    <property type="match status" value="1"/>
</dbReference>
<dbReference type="InterPro" id="IPR036116">
    <property type="entry name" value="FN3_sf"/>
</dbReference>
<feature type="signal peptide" evidence="4">
    <location>
        <begin position="1"/>
        <end position="22"/>
    </location>
</feature>
<comment type="caution">
    <text evidence="5">The sequence shown here is derived from an EMBL/GenBank/DDBJ whole genome shotgun (WGS) entry which is preliminary data.</text>
</comment>
<keyword evidence="3" id="KW-0788">Thiol protease</keyword>
<dbReference type="RefSeq" id="WP_380078010.1">
    <property type="nucleotide sequence ID" value="NZ_JBHSGO010000089.1"/>
</dbReference>
<dbReference type="Gene3D" id="2.60.40.10">
    <property type="entry name" value="Immunoglobulins"/>
    <property type="match status" value="1"/>
</dbReference>
<proteinExistence type="inferred from homology"/>
<accession>A0ABV9K665</accession>
<dbReference type="EMBL" id="JBHSGO010000089">
    <property type="protein sequence ID" value="MFC4665670.1"/>
    <property type="molecule type" value="Genomic_DNA"/>
</dbReference>
<reference evidence="6" key="1">
    <citation type="journal article" date="2019" name="Int. J. Syst. Evol. Microbiol.">
        <title>The Global Catalogue of Microorganisms (GCM) 10K type strain sequencing project: providing services to taxonomists for standard genome sequencing and annotation.</title>
        <authorList>
            <consortium name="The Broad Institute Genomics Platform"/>
            <consortium name="The Broad Institute Genome Sequencing Center for Infectious Disease"/>
            <person name="Wu L."/>
            <person name="Ma J."/>
        </authorList>
    </citation>
    <scope>NUCLEOTIDE SEQUENCE [LARGE SCALE GENOMIC DNA]</scope>
    <source>
        <strain evidence="6">CGMCC 4.7357</strain>
    </source>
</reference>
<dbReference type="CDD" id="cd00063">
    <property type="entry name" value="FN3"/>
    <property type="match status" value="1"/>
</dbReference>
<keyword evidence="3" id="KW-0378">Hydrolase</keyword>
<protein>
    <recommendedName>
        <fullName evidence="7">Fibronectin type-III domain-containing protein</fullName>
    </recommendedName>
</protein>
<dbReference type="Gene3D" id="2.60.120.260">
    <property type="entry name" value="Galactose-binding domain-like"/>
    <property type="match status" value="1"/>
</dbReference>
<keyword evidence="4" id="KW-0732">Signal</keyword>
<keyword evidence="2" id="KW-0645">Protease</keyword>
<feature type="chain" id="PRO_5046045674" description="Fibronectin type-III domain-containing protein" evidence="4">
    <location>
        <begin position="23"/>
        <end position="766"/>
    </location>
</feature>
<organism evidence="5 6">
    <name type="scientific">Falsiporphyromonas endometrii</name>
    <dbReference type="NCBI Taxonomy" id="1387297"/>
    <lineage>
        <taxon>Bacteria</taxon>
        <taxon>Pseudomonadati</taxon>
        <taxon>Bacteroidota</taxon>
        <taxon>Bacteroidia</taxon>
        <taxon>Bacteroidales</taxon>
        <taxon>Porphyromonadaceae</taxon>
        <taxon>Falsiporphyromonas</taxon>
    </lineage>
</organism>
<gene>
    <name evidence="5" type="ORF">ACFO3G_03455</name>
</gene>
<evidence type="ECO:0008006" key="7">
    <source>
        <dbReference type="Google" id="ProtNLM"/>
    </source>
</evidence>
<evidence type="ECO:0000256" key="1">
    <source>
        <dbReference type="ARBA" id="ARBA00006067"/>
    </source>
</evidence>
<dbReference type="InterPro" id="IPR013783">
    <property type="entry name" value="Ig-like_fold"/>
</dbReference>
<comment type="similarity">
    <text evidence="1">Belongs to the peptidase C25 family.</text>
</comment>
<sequence>MKKLLRSVFCLILILAPFYLYGQDQEVVVKEDFSKFTMGSEDDPYSKDEADEYTTYIPSELTHKEGWTGAAIHQAGGVCFVSNYSTGWDLEDGYLNTPYGDYSGKITISFRARSKKKYDKECVIYASIASGSTNLGGDNFKLTEEWNNYITTIDVEANDKSQNSFVQFTANSDVQFFIDDITITRQKGLLPYPEVTGYDDLKADGFRANWNALQEIDTYLVSVYSKKEYKATDSIVDSFEDVKLTEDHKLVSNDFGQFKVSLSSENPINQNKDNAKTGDKSLHMISGDFLELNSSSKPIVHASFFAKEVNTKEHGSILIEQYVGNDWTQLLKIDTKGIPDFKFIPLDQYLNFNATAIRIRIEDDGDIYLDDLKVFYEPDHQFVEGYQDKEVTNSTSLTVTGLDPETDYYYSVKAKKGDEISLPSEEVFVFGLVTPVVLEAENIGQDNFTAKWEKTPKADGYLFNNYNLISASEKRDIVIYDENFEKIKKGIDKPNDYKELNKENSFLDKYTTYPGWMGAQTIVADGMIGTKGFGAAIILPSIIFSPQQSYSVKVHIRAWGEKDTDLAVQVNGSRPEGVEAIHFDETGFIEKDISFVYSDKNDMNIGVLSWSGEPFLLDSVNVVATLPDQTSVAFLNNRVNLVKKQTECVVDNLMKKDDLTYYYTVKAFRFIGSNVVFSDLSDKMNVKLKEQIDESTKDVCLKKDITIKNKSIISGSHQMIYVYDLRGTLLYQKYMFEDEIINLEEVVKGNQVVIVKSTNNIHKILL</sequence>
<dbReference type="InterPro" id="IPR003961">
    <property type="entry name" value="FN3_dom"/>
</dbReference>
<evidence type="ECO:0000256" key="3">
    <source>
        <dbReference type="ARBA" id="ARBA00022807"/>
    </source>
</evidence>